<reference evidence="9" key="2">
    <citation type="submission" date="2025-08" db="UniProtKB">
        <authorList>
            <consortium name="RefSeq"/>
        </authorList>
    </citation>
    <scope>IDENTIFICATION</scope>
    <source>
        <tissue evidence="9">Leaf</tissue>
    </source>
</reference>
<dbReference type="Proteomes" id="UP000790787">
    <property type="component" value="Chromosome 12"/>
</dbReference>
<evidence type="ECO:0000256" key="6">
    <source>
        <dbReference type="RuleBase" id="RU362115"/>
    </source>
</evidence>
<dbReference type="RefSeq" id="XP_016479720.1">
    <property type="nucleotide sequence ID" value="XM_016624234.2"/>
</dbReference>
<dbReference type="GeneID" id="107800963"/>
<keyword evidence="4 6" id="KW-1133">Transmembrane helix</keyword>
<feature type="domain" description="Peptidase S54 rhomboid" evidence="7">
    <location>
        <begin position="124"/>
        <end position="260"/>
    </location>
</feature>
<proteinExistence type="inferred from homology"/>
<gene>
    <name evidence="9" type="primary">LOC107800963</name>
</gene>
<evidence type="ECO:0000313" key="8">
    <source>
        <dbReference type="Proteomes" id="UP000790787"/>
    </source>
</evidence>
<dbReference type="PaxDb" id="4097-A0A1S4AT29"/>
<dbReference type="PANTHER" id="PTHR22936:SF75">
    <property type="entry name" value="RHOMBOID-LIKE PROTEIN 8"/>
    <property type="match status" value="1"/>
</dbReference>
<dbReference type="RefSeq" id="XP_016479720.1">
    <property type="nucleotide sequence ID" value="XM_016624234.1"/>
</dbReference>
<dbReference type="STRING" id="4097.A0A1S4AT29"/>
<accession>A0A1S4AT29</accession>
<dbReference type="GO" id="GO:0006508">
    <property type="term" value="P:proteolysis"/>
    <property type="evidence" value="ECO:0007669"/>
    <property type="project" value="UniProtKB-KW"/>
</dbReference>
<evidence type="ECO:0000256" key="5">
    <source>
        <dbReference type="ARBA" id="ARBA00023136"/>
    </source>
</evidence>
<protein>
    <recommendedName>
        <fullName evidence="6">RHOMBOID-like protein</fullName>
        <ecNumber evidence="6">3.4.21.105</ecNumber>
    </recommendedName>
</protein>
<feature type="transmembrane region" description="Helical" evidence="6">
    <location>
        <begin position="297"/>
        <end position="315"/>
    </location>
</feature>
<dbReference type="EC" id="3.4.21.105" evidence="6"/>
<dbReference type="SUPFAM" id="SSF144091">
    <property type="entry name" value="Rhomboid-like"/>
    <property type="match status" value="1"/>
</dbReference>
<comment type="subcellular location">
    <subcellularLocation>
        <location evidence="1 6">Membrane</location>
        <topology evidence="1 6">Multi-pass membrane protein</topology>
    </subcellularLocation>
</comment>
<comment type="similarity">
    <text evidence="2 6">Belongs to the peptidase S54 family.</text>
</comment>
<reference evidence="8" key="1">
    <citation type="journal article" date="2014" name="Nat. Commun.">
        <title>The tobacco genome sequence and its comparison with those of tomato and potato.</title>
        <authorList>
            <person name="Sierro N."/>
            <person name="Battey J.N."/>
            <person name="Ouadi S."/>
            <person name="Bakaher N."/>
            <person name="Bovet L."/>
            <person name="Willig A."/>
            <person name="Goepfert S."/>
            <person name="Peitsch M.C."/>
            <person name="Ivanov N.V."/>
        </authorList>
    </citation>
    <scope>NUCLEOTIDE SEQUENCE [LARGE SCALE GENOMIC DNA]</scope>
</reference>
<keyword evidence="6" id="KW-0378">Hydrolase</keyword>
<sequence>MAESSKFQTQIEIKQQMAAARFSTELTAEELLKEERVPFPFFKPLSQKGANTWIISLFVILHLGSFIATMIVNDCWENSHGDCALKPLRRFSFQPLSENPLLGPSASALDEIGALRKTLLTSNHQLWRIFSSPWLHAGLFHLIINLSSVIFVGIHLEQEFGPLRIGVIYIFSAITGSLVAALFIQDRPSVSSSGALVGLLGTLLSSVIRNWNLYTNKFAGLVATMTILMTTLVLGLIPYINNFANIGGFMSGFLLGFVLLFRPQQEKLARNKGGIFEFDAKHIVKRRNTLDKPVQRGVVLVIFALLLAGIIIAVLHRVDANKYCSWCHYLDCVPSKWWSCIDKAFHCEKMVNSEHLTLSCPNTGRFRVFPFTDISEARFQDVCNLICS</sequence>
<organism evidence="8 9">
    <name type="scientific">Nicotiana tabacum</name>
    <name type="common">Common tobacco</name>
    <dbReference type="NCBI Taxonomy" id="4097"/>
    <lineage>
        <taxon>Eukaryota</taxon>
        <taxon>Viridiplantae</taxon>
        <taxon>Streptophyta</taxon>
        <taxon>Embryophyta</taxon>
        <taxon>Tracheophyta</taxon>
        <taxon>Spermatophyta</taxon>
        <taxon>Magnoliopsida</taxon>
        <taxon>eudicotyledons</taxon>
        <taxon>Gunneridae</taxon>
        <taxon>Pentapetalae</taxon>
        <taxon>asterids</taxon>
        <taxon>lamiids</taxon>
        <taxon>Solanales</taxon>
        <taxon>Solanaceae</taxon>
        <taxon>Nicotianoideae</taxon>
        <taxon>Nicotianeae</taxon>
        <taxon>Nicotiana</taxon>
    </lineage>
</organism>
<dbReference type="InterPro" id="IPR035952">
    <property type="entry name" value="Rhomboid-like_sf"/>
</dbReference>
<evidence type="ECO:0000256" key="2">
    <source>
        <dbReference type="ARBA" id="ARBA00009045"/>
    </source>
</evidence>
<dbReference type="OMA" id="WPICEST"/>
<feature type="transmembrane region" description="Helical" evidence="6">
    <location>
        <begin position="190"/>
        <end position="211"/>
    </location>
</feature>
<dbReference type="GO" id="GO:0004252">
    <property type="term" value="F:serine-type endopeptidase activity"/>
    <property type="evidence" value="ECO:0007669"/>
    <property type="project" value="InterPro"/>
</dbReference>
<evidence type="ECO:0000313" key="9">
    <source>
        <dbReference type="RefSeq" id="XP_016479720.1"/>
    </source>
</evidence>
<dbReference type="OrthoDB" id="418595at2759"/>
<dbReference type="InterPro" id="IPR022764">
    <property type="entry name" value="Peptidase_S54_rhomboid_dom"/>
</dbReference>
<comment type="catalytic activity">
    <reaction evidence="6">
        <text>Cleaves type-1 transmembrane domains using a catalytic dyad composed of serine and histidine that are contributed by different transmembrane domains.</text>
        <dbReference type="EC" id="3.4.21.105"/>
    </reaction>
</comment>
<feature type="transmembrane region" description="Helical" evidence="6">
    <location>
        <begin position="134"/>
        <end position="154"/>
    </location>
</feature>
<feature type="transmembrane region" description="Helical" evidence="6">
    <location>
        <begin position="218"/>
        <end position="237"/>
    </location>
</feature>
<feature type="transmembrane region" description="Helical" evidence="6">
    <location>
        <begin position="53"/>
        <end position="72"/>
    </location>
</feature>
<evidence type="ECO:0000256" key="4">
    <source>
        <dbReference type="ARBA" id="ARBA00022989"/>
    </source>
</evidence>
<keyword evidence="5 6" id="KW-0472">Membrane</keyword>
<evidence type="ECO:0000256" key="1">
    <source>
        <dbReference type="ARBA" id="ARBA00004141"/>
    </source>
</evidence>
<evidence type="ECO:0000259" key="7">
    <source>
        <dbReference type="Pfam" id="PF01694"/>
    </source>
</evidence>
<keyword evidence="8" id="KW-1185">Reference proteome</keyword>
<dbReference type="GO" id="GO:0016020">
    <property type="term" value="C:membrane"/>
    <property type="evidence" value="ECO:0007669"/>
    <property type="project" value="UniProtKB-SubCell"/>
</dbReference>
<feature type="transmembrane region" description="Helical" evidence="6">
    <location>
        <begin position="243"/>
        <end position="261"/>
    </location>
</feature>
<evidence type="ECO:0000256" key="3">
    <source>
        <dbReference type="ARBA" id="ARBA00022692"/>
    </source>
</evidence>
<feature type="transmembrane region" description="Helical" evidence="6">
    <location>
        <begin position="166"/>
        <end position="184"/>
    </location>
</feature>
<name>A0A1S4AT29_TOBAC</name>
<keyword evidence="6" id="KW-0645">Protease</keyword>
<keyword evidence="3 6" id="KW-0812">Transmembrane</keyword>
<comment type="function">
    <text evidence="6">Serine protease involved in intramembrane proteolysis.</text>
</comment>
<dbReference type="Pfam" id="PF01694">
    <property type="entry name" value="Rhomboid"/>
    <property type="match status" value="1"/>
</dbReference>
<dbReference type="AlphaFoldDB" id="A0A1S4AT29"/>
<dbReference type="PANTHER" id="PTHR22936">
    <property type="entry name" value="RHOMBOID-RELATED"/>
    <property type="match status" value="1"/>
</dbReference>
<keyword evidence="6" id="KW-0720">Serine protease</keyword>
<dbReference type="InterPro" id="IPR002610">
    <property type="entry name" value="Peptidase_S54_rhomboid-like"/>
</dbReference>
<dbReference type="Gene3D" id="1.20.1540.10">
    <property type="entry name" value="Rhomboid-like"/>
    <property type="match status" value="1"/>
</dbReference>
<dbReference type="KEGG" id="nta:107800963"/>